<keyword evidence="1" id="KW-0812">Transmembrane</keyword>
<evidence type="ECO:0008006" key="4">
    <source>
        <dbReference type="Google" id="ProtNLM"/>
    </source>
</evidence>
<evidence type="ECO:0000313" key="2">
    <source>
        <dbReference type="EMBL" id="WND03728.1"/>
    </source>
</evidence>
<protein>
    <recommendedName>
        <fullName evidence="4">LPS export ABC transporter periplasmic protein LptC</fullName>
    </recommendedName>
</protein>
<sequence>MVDHPDHNEAPLREKEVARAALLPISRGSVVSNWDKFVYLMRRFLPVSAFIAALVTIGWPLLNENEVSFTLSTDDVLRGDDTVHMKSLRYRGTDAIDRLFTITAGSGLQKDPNAPTVRLTDIMASIQLKEAGLALVTARTGVYHRPDAILQLAGGVNLETGNGYSLEVAGAEIRLKERLTLGQGTVKGATPLGTLSADRFKVDVDQSAAVFEGRVSLKIIPKKSSNQ</sequence>
<proteinExistence type="predicted"/>
<dbReference type="Proteomes" id="UP001268683">
    <property type="component" value="Chromosome"/>
</dbReference>
<name>A0AA52HBK0_9PROT</name>
<reference evidence="2" key="1">
    <citation type="submission" date="2023-04" db="EMBL/GenBank/DDBJ databases">
        <title>Complete genome sequence of Temperatibacter marinus.</title>
        <authorList>
            <person name="Rong J.-C."/>
            <person name="Yi M.-L."/>
            <person name="Zhao Q."/>
        </authorList>
    </citation>
    <scope>NUCLEOTIDE SEQUENCE</scope>
    <source>
        <strain evidence="2">NBRC 110045</strain>
    </source>
</reference>
<evidence type="ECO:0000256" key="1">
    <source>
        <dbReference type="SAM" id="Phobius"/>
    </source>
</evidence>
<keyword evidence="1" id="KW-0472">Membrane</keyword>
<gene>
    <name evidence="2" type="ORF">QGN29_04975</name>
</gene>
<dbReference type="RefSeq" id="WP_310799582.1">
    <property type="nucleotide sequence ID" value="NZ_CP123872.1"/>
</dbReference>
<keyword evidence="1" id="KW-1133">Transmembrane helix</keyword>
<keyword evidence="3" id="KW-1185">Reference proteome</keyword>
<organism evidence="2 3">
    <name type="scientific">Temperatibacter marinus</name>
    <dbReference type="NCBI Taxonomy" id="1456591"/>
    <lineage>
        <taxon>Bacteria</taxon>
        <taxon>Pseudomonadati</taxon>
        <taxon>Pseudomonadota</taxon>
        <taxon>Alphaproteobacteria</taxon>
        <taxon>Kordiimonadales</taxon>
        <taxon>Temperatibacteraceae</taxon>
        <taxon>Temperatibacter</taxon>
    </lineage>
</organism>
<dbReference type="AlphaFoldDB" id="A0AA52HBK0"/>
<dbReference type="KEGG" id="tmk:QGN29_04975"/>
<accession>A0AA52HBK0</accession>
<evidence type="ECO:0000313" key="3">
    <source>
        <dbReference type="Proteomes" id="UP001268683"/>
    </source>
</evidence>
<dbReference type="EMBL" id="CP123872">
    <property type="protein sequence ID" value="WND03728.1"/>
    <property type="molecule type" value="Genomic_DNA"/>
</dbReference>
<feature type="transmembrane region" description="Helical" evidence="1">
    <location>
        <begin position="44"/>
        <end position="62"/>
    </location>
</feature>